<dbReference type="GO" id="GO:0005737">
    <property type="term" value="C:cytoplasm"/>
    <property type="evidence" value="ECO:0007669"/>
    <property type="project" value="UniProtKB-SubCell"/>
</dbReference>
<keyword evidence="4" id="KW-1185">Reference proteome</keyword>
<dbReference type="VEuPathDB" id="MicrosporidiaDB:NCER_101671"/>
<reference evidence="3 4" key="1">
    <citation type="journal article" date="2015" name="Environ. Microbiol.">
        <title>Genome analyses suggest the presence of polyploidy and recent human-driven expansions in eight global populations of the honeybee pathogen Nosema ceranae.</title>
        <authorList>
            <person name="Pelin A."/>
            <person name="Selman M."/>
            <person name="Aris-Brosou S."/>
            <person name="Farinelli L."/>
            <person name="Corradi N."/>
        </authorList>
    </citation>
    <scope>NUCLEOTIDE SEQUENCE [LARGE SCALE GENOMIC DNA]</scope>
    <source>
        <strain evidence="3 4">PA08 1199</strain>
    </source>
</reference>
<proteinExistence type="inferred from homology"/>
<dbReference type="InterPro" id="IPR037218">
    <property type="entry name" value="PTPA_sf"/>
</dbReference>
<dbReference type="OMA" id="RFANCAV"/>
<accession>A0A0F9YTR0</accession>
<dbReference type="GO" id="GO:0000159">
    <property type="term" value="C:protein phosphatase type 2A complex"/>
    <property type="evidence" value="ECO:0007669"/>
    <property type="project" value="TreeGrafter"/>
</dbReference>
<dbReference type="PANTHER" id="PTHR10012">
    <property type="entry name" value="SERINE/THREONINE-PROTEIN PHOSPHATASE 2A REGULATORY SUBUNIT B"/>
    <property type="match status" value="1"/>
</dbReference>
<gene>
    <name evidence="3" type="ORF">AAJ76_1000038323</name>
</gene>
<dbReference type="Proteomes" id="UP000034350">
    <property type="component" value="Unassembled WGS sequence"/>
</dbReference>
<dbReference type="GO" id="GO:0003755">
    <property type="term" value="F:peptidyl-prolyl cis-trans isomerase activity"/>
    <property type="evidence" value="ECO:0007669"/>
    <property type="project" value="UniProtKB-KW"/>
</dbReference>
<organism evidence="3 4">
    <name type="scientific">Vairimorpha ceranae</name>
    <dbReference type="NCBI Taxonomy" id="40302"/>
    <lineage>
        <taxon>Eukaryota</taxon>
        <taxon>Fungi</taxon>
        <taxon>Fungi incertae sedis</taxon>
        <taxon>Microsporidia</taxon>
        <taxon>Nosematidae</taxon>
        <taxon>Vairimorpha</taxon>
    </lineage>
</organism>
<name>A0A0F9YTR0_9MICR</name>
<comment type="similarity">
    <text evidence="1 2">Belongs to the PTPA-type PPIase family.</text>
</comment>
<dbReference type="GO" id="GO:0008160">
    <property type="term" value="F:protein tyrosine phosphatase activator activity"/>
    <property type="evidence" value="ECO:0007669"/>
    <property type="project" value="TreeGrafter"/>
</dbReference>
<comment type="function">
    <text evidence="2">PPIases accelerate the folding of proteins. It catalyzes the cis-trans isomerization of proline imidic peptide bonds in oligopeptides.</text>
</comment>
<evidence type="ECO:0000313" key="3">
    <source>
        <dbReference type="EMBL" id="KKO75872.1"/>
    </source>
</evidence>
<evidence type="ECO:0000256" key="2">
    <source>
        <dbReference type="RuleBase" id="RU361210"/>
    </source>
</evidence>
<dbReference type="VEuPathDB" id="MicrosporidiaDB:G9O61_00g002930"/>
<dbReference type="GeneID" id="36318411"/>
<dbReference type="EC" id="5.2.1.8" evidence="2"/>
<dbReference type="OrthoDB" id="16120at2759"/>
<keyword evidence="2" id="KW-0413">Isomerase</keyword>
<dbReference type="AlphaFoldDB" id="A0A0F9YTR0"/>
<sequence>MNIDFLSTPSYKCIKIFINDIVSSIQKDKQIENNNIINILENIYNIIHSVPLSNEKGRYANPNSKDVFNKILEVDVTSFFDFNINSTLDINNLLELNKYLHSSFGNSKRLDYGTGHELNFLCFCYVAYKSNILSINEIYLVFKQYWRISKYFINKFNLEPAGSKGSWSLDDYQLLPFVFGVAENGDFFHNLRLINKSVVLLQLRNIDDYIKMYDREVLRRHVVTKSFIYGKYLIQ</sequence>
<dbReference type="Pfam" id="PF03095">
    <property type="entry name" value="PTPA"/>
    <property type="match status" value="1"/>
</dbReference>
<comment type="catalytic activity">
    <reaction evidence="2">
        <text>[protein]-peptidylproline (omega=180) = [protein]-peptidylproline (omega=0)</text>
        <dbReference type="Rhea" id="RHEA:16237"/>
        <dbReference type="Rhea" id="RHEA-COMP:10747"/>
        <dbReference type="Rhea" id="RHEA-COMP:10748"/>
        <dbReference type="ChEBI" id="CHEBI:83833"/>
        <dbReference type="ChEBI" id="CHEBI:83834"/>
        <dbReference type="EC" id="5.2.1.8"/>
    </reaction>
</comment>
<dbReference type="GO" id="GO:0005634">
    <property type="term" value="C:nucleus"/>
    <property type="evidence" value="ECO:0007669"/>
    <property type="project" value="TreeGrafter"/>
</dbReference>
<dbReference type="RefSeq" id="XP_024331614.1">
    <property type="nucleotide sequence ID" value="XM_024473517.1"/>
</dbReference>
<keyword evidence="2" id="KW-0963">Cytoplasm</keyword>
<dbReference type="InterPro" id="IPR004327">
    <property type="entry name" value="Phstyr_phstse_ac"/>
</dbReference>
<dbReference type="PANTHER" id="PTHR10012:SF0">
    <property type="entry name" value="SERINE_THREONINE-PROTEIN PHOSPHATASE 2A ACTIVATOR"/>
    <property type="match status" value="1"/>
</dbReference>
<keyword evidence="2" id="KW-0697">Rotamase</keyword>
<comment type="subcellular location">
    <subcellularLocation>
        <location evidence="2">Cytoplasm</location>
    </subcellularLocation>
</comment>
<dbReference type="VEuPathDB" id="MicrosporidiaDB:AAJ76_1000038323"/>
<dbReference type="EMBL" id="JPQZ01000010">
    <property type="protein sequence ID" value="KKO75872.1"/>
    <property type="molecule type" value="Genomic_DNA"/>
</dbReference>
<comment type="caution">
    <text evidence="3">The sequence shown here is derived from an EMBL/GenBank/DDBJ whole genome shotgun (WGS) entry which is preliminary data.</text>
</comment>
<protein>
    <recommendedName>
        <fullName evidence="2">Serine/threonine-protein phosphatase 2A activator</fullName>
        <ecNumber evidence="2">5.2.1.8</ecNumber>
    </recommendedName>
    <alternativeName>
        <fullName evidence="2">Phosphotyrosyl phosphatase activator</fullName>
    </alternativeName>
</protein>
<dbReference type="SUPFAM" id="SSF140984">
    <property type="entry name" value="PTPA-like"/>
    <property type="match status" value="1"/>
</dbReference>
<evidence type="ECO:0000256" key="1">
    <source>
        <dbReference type="ARBA" id="ARBA00011019"/>
    </source>
</evidence>
<dbReference type="GO" id="GO:0007052">
    <property type="term" value="P:mitotic spindle organization"/>
    <property type="evidence" value="ECO:0007669"/>
    <property type="project" value="TreeGrafter"/>
</dbReference>
<evidence type="ECO:0000313" key="4">
    <source>
        <dbReference type="Proteomes" id="UP000034350"/>
    </source>
</evidence>